<evidence type="ECO:0000313" key="1">
    <source>
        <dbReference type="EMBL" id="CCJ36191.1"/>
    </source>
</evidence>
<evidence type="ECO:0000313" key="2">
    <source>
        <dbReference type="Proteomes" id="UP000009007"/>
    </source>
</evidence>
<dbReference type="RefSeq" id="WP_014867167.1">
    <property type="nucleotide sequence ID" value="NC_018227.2"/>
</dbReference>
<name>I7KCR1_METBM</name>
<reference evidence="2" key="1">
    <citation type="journal article" date="2012" name="J. Bacteriol.">
        <title>Complete genome sequence of the hydrogenotrophic, methanogenic archaeon Methanoculleus bourgensis strain MS2T, isolated from a sewage sludge digester.</title>
        <authorList>
            <person name="Maus I."/>
            <person name="Wibberg D."/>
            <person name="Stantscheff R."/>
            <person name="Eikmeyer F.G."/>
            <person name="Seffner A."/>
            <person name="Boelter J."/>
            <person name="Szczepanowski R."/>
            <person name="Blom J."/>
            <person name="Jaenicke S."/>
            <person name="Konig H."/>
            <person name="Puhler A."/>
            <person name="Schluter A."/>
        </authorList>
    </citation>
    <scope>NUCLEOTIDE SEQUENCE [LARGE SCALE GENOMIC DNA]</scope>
    <source>
        <strain evidence="2">ATCC 43281 / DSM 3045 / OCM 15 / MS2</strain>
    </source>
</reference>
<dbReference type="BioCyc" id="MBOU1201294:BN140_RS06320-MONOMER"/>
<dbReference type="HOGENOM" id="CLU_3075369_0_0_2"/>
<dbReference type="STRING" id="1201294.BN140_1268"/>
<dbReference type="EMBL" id="HE964772">
    <property type="protein sequence ID" value="CCJ36191.1"/>
    <property type="molecule type" value="Genomic_DNA"/>
</dbReference>
<keyword evidence="2" id="KW-1185">Reference proteome</keyword>
<dbReference type="AlphaFoldDB" id="I7KCR1"/>
<dbReference type="KEGG" id="mbg:BN140_1268"/>
<dbReference type="Proteomes" id="UP000009007">
    <property type="component" value="Chromosome I"/>
</dbReference>
<accession>I7KCR1</accession>
<protein>
    <submittedName>
        <fullName evidence="1">Uncharacterized protein</fullName>
    </submittedName>
</protein>
<gene>
    <name evidence="1" type="ordered locus">BN140_1268</name>
</gene>
<organism evidence="1 2">
    <name type="scientific">Methanoculleus bourgensis (strain ATCC 43281 / DSM 3045 / OCM 15 / MS2)</name>
    <name type="common">Methanogenium bourgense</name>
    <dbReference type="NCBI Taxonomy" id="1201294"/>
    <lineage>
        <taxon>Archaea</taxon>
        <taxon>Methanobacteriati</taxon>
        <taxon>Methanobacteriota</taxon>
        <taxon>Stenosarchaea group</taxon>
        <taxon>Methanomicrobia</taxon>
        <taxon>Methanomicrobiales</taxon>
        <taxon>Methanomicrobiaceae</taxon>
        <taxon>Methanoculleus</taxon>
    </lineage>
</organism>
<dbReference type="GeneID" id="13355744"/>
<sequence>MCSREMGVRDLGRICSPFIVLECSRECGFSRIYNEPTEEQSREIAGMKVCPACGAPVRRRFF</sequence>
<dbReference type="PATRIC" id="fig|1201294.9.peg.1397"/>
<proteinExistence type="predicted"/>